<proteinExistence type="predicted"/>
<name>A0A6J6RXL7_9ZZZZ</name>
<dbReference type="EMBL" id="CAEZYF010000011">
    <property type="protein sequence ID" value="CAB4727107.1"/>
    <property type="molecule type" value="Genomic_DNA"/>
</dbReference>
<evidence type="ECO:0000313" key="3">
    <source>
        <dbReference type="EMBL" id="CAB4727107.1"/>
    </source>
</evidence>
<dbReference type="EMBL" id="CAFBOL010000028">
    <property type="protein sequence ID" value="CAB4988347.1"/>
    <property type="molecule type" value="Genomic_DNA"/>
</dbReference>
<evidence type="ECO:0000313" key="5">
    <source>
        <dbReference type="EMBL" id="CAB4941044.1"/>
    </source>
</evidence>
<feature type="transmembrane region" description="Helical" evidence="1">
    <location>
        <begin position="58"/>
        <end position="76"/>
    </location>
</feature>
<dbReference type="EMBL" id="CAFBMT010000012">
    <property type="protein sequence ID" value="CAB4941044.1"/>
    <property type="molecule type" value="Genomic_DNA"/>
</dbReference>
<keyword evidence="1" id="KW-1133">Transmembrane helix</keyword>
<reference evidence="3" key="1">
    <citation type="submission" date="2020-05" db="EMBL/GenBank/DDBJ databases">
        <authorList>
            <person name="Chiriac C."/>
            <person name="Salcher M."/>
            <person name="Ghai R."/>
            <person name="Kavagutti S V."/>
        </authorList>
    </citation>
    <scope>NUCLEOTIDE SEQUENCE</scope>
</reference>
<sequence length="81" mass="8613">MTSNQDRRRRGRVLSWVGGAILLLGGLLACNGGMQEIGCGDRDTGYEQCRDTANGDRTAGAVTIVAGLGIVLYGAIEMRRK</sequence>
<evidence type="ECO:0000313" key="6">
    <source>
        <dbReference type="EMBL" id="CAB4988347.1"/>
    </source>
</evidence>
<accession>A0A6J6RXL7</accession>
<dbReference type="AlphaFoldDB" id="A0A6J6RXL7"/>
<organism evidence="3">
    <name type="scientific">freshwater metagenome</name>
    <dbReference type="NCBI Taxonomy" id="449393"/>
    <lineage>
        <taxon>unclassified sequences</taxon>
        <taxon>metagenomes</taxon>
        <taxon>ecological metagenomes</taxon>
    </lineage>
</organism>
<evidence type="ECO:0000313" key="4">
    <source>
        <dbReference type="EMBL" id="CAB4853262.1"/>
    </source>
</evidence>
<protein>
    <submittedName>
        <fullName evidence="3">Unannotated protein</fullName>
    </submittedName>
</protein>
<evidence type="ECO:0000256" key="1">
    <source>
        <dbReference type="SAM" id="Phobius"/>
    </source>
</evidence>
<dbReference type="EMBL" id="CAESGF010000014">
    <property type="protein sequence ID" value="CAB4364537.1"/>
    <property type="molecule type" value="Genomic_DNA"/>
</dbReference>
<keyword evidence="1" id="KW-0472">Membrane</keyword>
<evidence type="ECO:0000313" key="2">
    <source>
        <dbReference type="EMBL" id="CAB4364537.1"/>
    </source>
</evidence>
<dbReference type="EMBL" id="CAFBIY010000225">
    <property type="protein sequence ID" value="CAB4853262.1"/>
    <property type="molecule type" value="Genomic_DNA"/>
</dbReference>
<gene>
    <name evidence="3" type="ORF">UFOPK2656_01853</name>
    <name evidence="4" type="ORF">UFOPK3267_02789</name>
    <name evidence="5" type="ORF">UFOPK3651_02171</name>
    <name evidence="6" type="ORF">UFOPK3931_01301</name>
    <name evidence="2" type="ORF">UFOPK4189_02297</name>
</gene>
<dbReference type="PROSITE" id="PS51257">
    <property type="entry name" value="PROKAR_LIPOPROTEIN"/>
    <property type="match status" value="1"/>
</dbReference>
<keyword evidence="1" id="KW-0812">Transmembrane</keyword>